<feature type="transmembrane region" description="Helical" evidence="1">
    <location>
        <begin position="99"/>
        <end position="123"/>
    </location>
</feature>
<feature type="transmembrane region" description="Helical" evidence="1">
    <location>
        <begin position="67"/>
        <end position="87"/>
    </location>
</feature>
<reference evidence="2 3" key="1">
    <citation type="submission" date="2023-01" db="EMBL/GenBank/DDBJ databases">
        <title>Cultivation and genomic characterization of new, ubiquitous marine nitrite-oxidizing bacteria from the Nitrospirales.</title>
        <authorList>
            <person name="Mueller A.J."/>
            <person name="Daebeler A."/>
            <person name="Herbold C.W."/>
            <person name="Kirkegaard R.H."/>
            <person name="Daims H."/>
        </authorList>
    </citation>
    <scope>NUCLEOTIDE SEQUENCE [LARGE SCALE GENOMIC DNA]</scope>
    <source>
        <strain evidence="2 3">DK</strain>
    </source>
</reference>
<sequence length="166" mass="18089">MMTREIQVVRVGLGLVLLGLMFGVGMGILFGMNEDLYKGYIKQGIEANPAVHDAKSADKIWRYAQRAHFHATGIAAFSLGLIILTMLSGMKSRYKKVSAMFLGLSSLYPLSWLTMFLLAPSIGRGPAHEHFLTEIFVYTGVGGLLIGGALLCGNLFLGSFREETSL</sequence>
<keyword evidence="1" id="KW-0812">Transmembrane</keyword>
<keyword evidence="3" id="KW-1185">Reference proteome</keyword>
<feature type="transmembrane region" description="Helical" evidence="1">
    <location>
        <begin position="12"/>
        <end position="32"/>
    </location>
</feature>
<proteinExistence type="predicted"/>
<name>A0AA96GEH0_9BACT</name>
<feature type="transmembrane region" description="Helical" evidence="1">
    <location>
        <begin position="135"/>
        <end position="157"/>
    </location>
</feature>
<dbReference type="EMBL" id="CP116968">
    <property type="protein sequence ID" value="WNM60684.1"/>
    <property type="molecule type" value="Genomic_DNA"/>
</dbReference>
<accession>A0AA96GEH0</accession>
<evidence type="ECO:0000313" key="2">
    <source>
        <dbReference type="EMBL" id="WNM60684.1"/>
    </source>
</evidence>
<organism evidence="2 3">
    <name type="scientific">Candidatus Nitrospira neomarina</name>
    <dbReference type="NCBI Taxonomy" id="3020899"/>
    <lineage>
        <taxon>Bacteria</taxon>
        <taxon>Pseudomonadati</taxon>
        <taxon>Nitrospirota</taxon>
        <taxon>Nitrospiria</taxon>
        <taxon>Nitrospirales</taxon>
        <taxon>Nitrospiraceae</taxon>
        <taxon>Nitrospira</taxon>
    </lineage>
</organism>
<dbReference type="Proteomes" id="UP001302494">
    <property type="component" value="Chromosome"/>
</dbReference>
<protein>
    <submittedName>
        <fullName evidence="2">Uncharacterized protein</fullName>
    </submittedName>
</protein>
<evidence type="ECO:0000256" key="1">
    <source>
        <dbReference type="SAM" id="Phobius"/>
    </source>
</evidence>
<keyword evidence="1" id="KW-0472">Membrane</keyword>
<dbReference type="AlphaFoldDB" id="A0AA96GEH0"/>
<keyword evidence="1" id="KW-1133">Transmembrane helix</keyword>
<evidence type="ECO:0000313" key="3">
    <source>
        <dbReference type="Proteomes" id="UP001302494"/>
    </source>
</evidence>
<dbReference type="KEGG" id="nneo:PQG83_13045"/>
<gene>
    <name evidence="2" type="ORF">PQG83_13045</name>
</gene>
<dbReference type="RefSeq" id="WP_312741768.1">
    <property type="nucleotide sequence ID" value="NZ_CP116968.1"/>
</dbReference>